<comment type="caution">
    <text evidence="1">The sequence shown here is derived from an EMBL/GenBank/DDBJ whole genome shotgun (WGS) entry which is preliminary data.</text>
</comment>
<organism evidence="1 2">
    <name type="scientific">Pseudomonas savastanoi</name>
    <name type="common">Pseudomonas syringae pv. savastanoi</name>
    <dbReference type="NCBI Taxonomy" id="29438"/>
    <lineage>
        <taxon>Bacteria</taxon>
        <taxon>Pseudomonadati</taxon>
        <taxon>Pseudomonadota</taxon>
        <taxon>Gammaproteobacteria</taxon>
        <taxon>Pseudomonadales</taxon>
        <taxon>Pseudomonadaceae</taxon>
        <taxon>Pseudomonas</taxon>
    </lineage>
</organism>
<reference evidence="1 2" key="1">
    <citation type="submission" date="2015-09" db="EMBL/GenBank/DDBJ databases">
        <title>Genome sequence of ICMP 19499.</title>
        <authorList>
            <person name="Visnovsky S.B."/>
            <person name="Lu A."/>
            <person name="Panda P."/>
            <person name="Pitman A.R."/>
        </authorList>
    </citation>
    <scope>NUCLEOTIDE SEQUENCE [LARGE SCALE GENOMIC DNA]</scope>
    <source>
        <strain evidence="1 2">ICMP 19499</strain>
    </source>
</reference>
<accession>A0AAW3LSS7</accession>
<dbReference type="AlphaFoldDB" id="A0AAW3LSS7"/>
<gene>
    <name evidence="1" type="ORF">AO287_21215</name>
</gene>
<evidence type="ECO:0008006" key="3">
    <source>
        <dbReference type="Google" id="ProtNLM"/>
    </source>
</evidence>
<dbReference type="RefSeq" id="WP_058402925.1">
    <property type="nucleotide sequence ID" value="NZ_LKCI01000092.1"/>
</dbReference>
<name>A0AAW3LSS7_PSESS</name>
<dbReference type="EMBL" id="LKCI01000092">
    <property type="protein sequence ID" value="KTC57299.1"/>
    <property type="molecule type" value="Genomic_DNA"/>
</dbReference>
<protein>
    <recommendedName>
        <fullName evidence="3">DUF4238 domain-containing protein</fullName>
    </recommendedName>
</protein>
<dbReference type="Proteomes" id="UP000054513">
    <property type="component" value="Unassembled WGS sequence"/>
</dbReference>
<sequence length="348" mass="39060">MSGISQHFIPKFLQKGFRGQGNGKIVRCWVYERGGKVRPSNISKNATERHFYAAATESGLDDKITDREGTVYSPVVDELRAGRVEGVTHLLPELLAHFEIRSRHFRSSMYSAVDHIAEHLFRELSDPTVLSMLLAKHFQPGSPALENELSKAGITYDQFQTVLTLNGQTMEQSLRLIIERLATMIPTLAAGLRQGMPDVIKRSHVRVLNESISPAARLRRFQHLHYSVQPFERGNLPLGDSIVLFHVKGDRQYKPYLDKDDELIDVILPLASEQYLIGRADVGSPMIQSDLPEQIARCSLESFIASANDERLRALQPQLGANAGWLTPGEMQSVLNDLMTTLLLEARH</sequence>
<evidence type="ECO:0000313" key="1">
    <source>
        <dbReference type="EMBL" id="KTC57299.1"/>
    </source>
</evidence>
<proteinExistence type="predicted"/>
<evidence type="ECO:0000313" key="2">
    <source>
        <dbReference type="Proteomes" id="UP000054513"/>
    </source>
</evidence>